<protein>
    <submittedName>
        <fullName evidence="2">Uncharacterized protein</fullName>
    </submittedName>
</protein>
<dbReference type="PANTHER" id="PTHR31511">
    <property type="entry name" value="PROTEIN CBG23764"/>
    <property type="match status" value="1"/>
</dbReference>
<proteinExistence type="predicted"/>
<evidence type="ECO:0000313" key="3">
    <source>
        <dbReference type="Proteomes" id="UP001159363"/>
    </source>
</evidence>
<dbReference type="PANTHER" id="PTHR31511:SF12">
    <property type="entry name" value="RHO TERMINATION FACTOR N-TERMINAL DOMAIN-CONTAINING PROTEIN"/>
    <property type="match status" value="1"/>
</dbReference>
<feature type="compositionally biased region" description="Polar residues" evidence="1">
    <location>
        <begin position="793"/>
        <end position="804"/>
    </location>
</feature>
<evidence type="ECO:0000313" key="2">
    <source>
        <dbReference type="EMBL" id="KAJ8871841.1"/>
    </source>
</evidence>
<sequence length="908" mass="100960">MYNFHYKAMKPKYANKIELLSRYRFAKCNDKIMKESVGLRAKIYANRADDKENKKSKGVKKCIVNKLITFDDYKNCLFKDKIHYRTMNLIRSEKHKIYSVEVNKTALSPYDDKRIILENKINTVPHGYRNREYFDSKYIGTNKNRANFRQSCIWECIIKSHSQNSTFENLQVSSFETVRVNCGRFPKIMPLDTTYPNVSNDSGLPYKLSSRHTSGLDLRSQSIPGHVFKTRDTCGARPAPALEQQAGSGGEQGTAGVLGKPVTLAQQAGSGGEQGTAGVLGKPVTLAQQAGSGGEQGTAGVLGKPVTLAQQAGSGGEQGTAGVLGKPVTLAQQAGPGGEQGTAGVLGKPVTLAQQAGPGGEQGTAGVLGKPVTLAQQAGSGGEQGTAGVLGKPVSFCESACCSCSAPPLAITPLSLRGKRDEVYGRRRWWDECSEITPTEEYARSRWKFSREQRAVIFFFIVRHSPRVTIDPKTMFPLNHTPLPTKQRIRFGASRAPDANSARGQDADTICIGNWIPNHQDAKTAGCRSQAIVVSPVNAPEHPRTYGACERAPSSIQPRAISELSLFCALSDELRRPECVLSDVIMTKSREREHERALSGFRWWDSWRTNQNLRLNDTRSIQIRNVMVQRALGVGIKLHIQQPRPTCVRTEPKIANTENLACRERHPASPRGGNVLNLGLSDWLQLCGKEDRGGGGVTPLRVRAHRGVYHRRHRTDPPDLPARQQAAMSLSLPELDDWELQRWFVSLLGQGQLVRLPYTVAILATFSPADLPWRSRTHVRDMRTENPPVRNRGANSRPSNHQSATPPPPRPKAMRAELQLRYLNISVTASYRGRYVNGRILSSDDLHEVHSHHHVSRRSRLHEAQFIVRTDNGPRCLRRHHKLVTSVWSAPMPFCWDIYRRPRLLPTE</sequence>
<feature type="region of interest" description="Disordered" evidence="1">
    <location>
        <begin position="777"/>
        <end position="812"/>
    </location>
</feature>
<dbReference type="EMBL" id="JARBHB010000012">
    <property type="protein sequence ID" value="KAJ8871841.1"/>
    <property type="molecule type" value="Genomic_DNA"/>
</dbReference>
<reference evidence="2 3" key="1">
    <citation type="submission" date="2023-02" db="EMBL/GenBank/DDBJ databases">
        <title>LHISI_Scaffold_Assembly.</title>
        <authorList>
            <person name="Stuart O.P."/>
            <person name="Cleave R."/>
            <person name="Magrath M.J.L."/>
            <person name="Mikheyev A.S."/>
        </authorList>
    </citation>
    <scope>NUCLEOTIDE SEQUENCE [LARGE SCALE GENOMIC DNA]</scope>
    <source>
        <strain evidence="2">Daus_M_001</strain>
        <tissue evidence="2">Leg muscle</tissue>
    </source>
</reference>
<evidence type="ECO:0000256" key="1">
    <source>
        <dbReference type="SAM" id="MobiDB-lite"/>
    </source>
</evidence>
<comment type="caution">
    <text evidence="2">The sequence shown here is derived from an EMBL/GenBank/DDBJ whole genome shotgun (WGS) entry which is preliminary data.</text>
</comment>
<dbReference type="Proteomes" id="UP001159363">
    <property type="component" value="Chromosome 11"/>
</dbReference>
<accession>A0ABQ9GIK0</accession>
<organism evidence="2 3">
    <name type="scientific">Dryococelus australis</name>
    <dbReference type="NCBI Taxonomy" id="614101"/>
    <lineage>
        <taxon>Eukaryota</taxon>
        <taxon>Metazoa</taxon>
        <taxon>Ecdysozoa</taxon>
        <taxon>Arthropoda</taxon>
        <taxon>Hexapoda</taxon>
        <taxon>Insecta</taxon>
        <taxon>Pterygota</taxon>
        <taxon>Neoptera</taxon>
        <taxon>Polyneoptera</taxon>
        <taxon>Phasmatodea</taxon>
        <taxon>Verophasmatodea</taxon>
        <taxon>Anareolatae</taxon>
        <taxon>Phasmatidae</taxon>
        <taxon>Eurycanthinae</taxon>
        <taxon>Dryococelus</taxon>
    </lineage>
</organism>
<name>A0ABQ9GIK0_9NEOP</name>
<gene>
    <name evidence="2" type="ORF">PR048_028181</name>
</gene>
<keyword evidence="3" id="KW-1185">Reference proteome</keyword>